<dbReference type="EMBL" id="CP033116">
    <property type="protein sequence ID" value="QFY57636.1"/>
    <property type="molecule type" value="Genomic_DNA"/>
</dbReference>
<dbReference type="Proteomes" id="UP000344571">
    <property type="component" value="Chromosome"/>
</dbReference>
<dbReference type="Proteomes" id="UP000243750">
    <property type="component" value="Unassembled WGS sequence"/>
</dbReference>
<evidence type="ECO:0000313" key="5">
    <source>
        <dbReference type="Proteomes" id="UP000344571"/>
    </source>
</evidence>
<gene>
    <name evidence="2" type="ORF">CO192_07690</name>
    <name evidence="3" type="ORF">EAO82_15435</name>
</gene>
<reference evidence="2 4" key="1">
    <citation type="submission" date="2017-09" db="EMBL/GenBank/DDBJ databases">
        <title>Bacterial and phytoplankton interrelationship in Kongsfjorden, an Arctic fjord.</title>
        <authorList>
            <person name="Sinha R."/>
            <person name="Krishnan K."/>
        </authorList>
    </citation>
    <scope>NUCLEOTIDE SEQUENCE [LARGE SCALE GENOMIC DNA]</scope>
    <source>
        <strain evidence="2 4">58</strain>
    </source>
</reference>
<keyword evidence="1" id="KW-0472">Membrane</keyword>
<evidence type="ECO:0000313" key="3">
    <source>
        <dbReference type="EMBL" id="QFY57636.1"/>
    </source>
</evidence>
<keyword evidence="1" id="KW-0812">Transmembrane</keyword>
<proteinExistence type="predicted"/>
<protein>
    <submittedName>
        <fullName evidence="2">Uncharacterized protein</fullName>
    </submittedName>
</protein>
<feature type="transmembrane region" description="Helical" evidence="1">
    <location>
        <begin position="67"/>
        <end position="83"/>
    </location>
</feature>
<organism evidence="2 4">
    <name type="scientific">Halopseudomonas pelagia</name>
    <dbReference type="NCBI Taxonomy" id="553151"/>
    <lineage>
        <taxon>Bacteria</taxon>
        <taxon>Pseudomonadati</taxon>
        <taxon>Pseudomonadota</taxon>
        <taxon>Gammaproteobacteria</taxon>
        <taxon>Pseudomonadales</taxon>
        <taxon>Pseudomonadaceae</taxon>
        <taxon>Halopseudomonas</taxon>
    </lineage>
</organism>
<feature type="transmembrane region" description="Helical" evidence="1">
    <location>
        <begin position="123"/>
        <end position="147"/>
    </location>
</feature>
<feature type="transmembrane region" description="Helical" evidence="1">
    <location>
        <begin position="90"/>
        <end position="111"/>
    </location>
</feature>
<evidence type="ECO:0000313" key="4">
    <source>
        <dbReference type="Proteomes" id="UP000243750"/>
    </source>
</evidence>
<evidence type="ECO:0000256" key="1">
    <source>
        <dbReference type="SAM" id="Phobius"/>
    </source>
</evidence>
<accession>A0AA91U3E8</accession>
<name>A0AA91U3E8_9GAMM</name>
<keyword evidence="1" id="KW-1133">Transmembrane helix</keyword>
<sequence>MVKKRWSIPKQPKKQAKGTKVETSIAPLVNWLPRVLLLINGLLTGAGYLFLAGYLSKLGIEMGELEISLPTLLLHGYVFLLESMMKGSVWVVNIAIPIVSLVVAFLFYPPYQSMYPAWSITERIWGATCVALPLTMLLVMGPSWTIIAGSEKAEKNTLVSLGISQPDDLLREHTVATEDGNITGTLVIADKGFIYLRSDNSIYKISNTTGQVARRIDFSSSESATESSGAGE</sequence>
<evidence type="ECO:0000313" key="2">
    <source>
        <dbReference type="EMBL" id="PCC99980.1"/>
    </source>
</evidence>
<keyword evidence="5" id="KW-1185">Reference proteome</keyword>
<reference evidence="3 5" key="2">
    <citation type="submission" date="2018-10" db="EMBL/GenBank/DDBJ databases">
        <title>Complete genome sequence of Pseudomonas pelagia strain Kongs-67.</title>
        <authorList>
            <person name="Sinha R.K."/>
            <person name="Krishnan K."/>
        </authorList>
    </citation>
    <scope>NUCLEOTIDE SEQUENCE [LARGE SCALE GENOMIC DNA]</scope>
    <source>
        <strain evidence="3 5">Kongs-67</strain>
    </source>
</reference>
<feature type="transmembrane region" description="Helical" evidence="1">
    <location>
        <begin position="35"/>
        <end position="55"/>
    </location>
</feature>
<dbReference type="AlphaFoldDB" id="A0AA91U3E8"/>
<dbReference type="EMBL" id="NWMT01000085">
    <property type="protein sequence ID" value="PCC99980.1"/>
    <property type="molecule type" value="Genomic_DNA"/>
</dbReference>
<dbReference type="RefSeq" id="WP_096346033.1">
    <property type="nucleotide sequence ID" value="NZ_CP033116.1"/>
</dbReference>